<dbReference type="Gene3D" id="3.50.50.60">
    <property type="entry name" value="FAD/NAD(P)-binding domain"/>
    <property type="match status" value="2"/>
</dbReference>
<evidence type="ECO:0000313" key="5">
    <source>
        <dbReference type="EMBL" id="SMG30509.1"/>
    </source>
</evidence>
<evidence type="ECO:0000256" key="1">
    <source>
        <dbReference type="ARBA" id="ARBA00022723"/>
    </source>
</evidence>
<accession>A0A1X7JR89</accession>
<dbReference type="OrthoDB" id="9803192at2"/>
<feature type="domain" description="4Fe-4S ferredoxin-type" evidence="4">
    <location>
        <begin position="2"/>
        <end position="34"/>
    </location>
</feature>
<dbReference type="InterPro" id="IPR036188">
    <property type="entry name" value="FAD/NAD-bd_sf"/>
</dbReference>
<dbReference type="PROSITE" id="PS00198">
    <property type="entry name" value="4FE4S_FER_1"/>
    <property type="match status" value="1"/>
</dbReference>
<dbReference type="PROSITE" id="PS51379">
    <property type="entry name" value="4FE4S_FER_2"/>
    <property type="match status" value="1"/>
</dbReference>
<dbReference type="Proteomes" id="UP000193355">
    <property type="component" value="Unassembled WGS sequence"/>
</dbReference>
<keyword evidence="6" id="KW-1185">Reference proteome</keyword>
<dbReference type="InterPro" id="IPR017900">
    <property type="entry name" value="4Fe4S_Fe_S_CS"/>
</dbReference>
<dbReference type="InterPro" id="IPR028261">
    <property type="entry name" value="DPD_II"/>
</dbReference>
<dbReference type="GO" id="GO:0046872">
    <property type="term" value="F:metal ion binding"/>
    <property type="evidence" value="ECO:0007669"/>
    <property type="project" value="UniProtKB-KW"/>
</dbReference>
<evidence type="ECO:0000259" key="4">
    <source>
        <dbReference type="PROSITE" id="PS51379"/>
    </source>
</evidence>
<dbReference type="AlphaFoldDB" id="A0A1X7JR89"/>
<dbReference type="Gene3D" id="1.10.1060.10">
    <property type="entry name" value="Alpha-helical ferredoxin"/>
    <property type="match status" value="1"/>
</dbReference>
<sequence>MEMHMIDEARRCIRCGACVRGCPVHTEIPEMIRLLMDGQILSAGEMLFHNNPLSVVCSLVCPQEKQCEGHCVLGNKGAPIRISDIEHYISSFYLNVMNLEPTAKKGKSVAIIGSGPAGITIAFLMALRGYDITIYEGKDQIGGVLRYGIPQFRLPKEVIDRLDMQLRRLGVVIRPNTTIGTSITMDDLFRDGFSAVFVGTGVWRPRPLSIPGESLGHCHFAIDYLKNPDVYRLGNKVCVIGAGNTAMDVARTALRHGVKDVIVMYRKGWDDMPARKIEVEYAQIDGVQFMLDASPVSINRKGVRFSRDGEEDFLDCDSVIVAVSQGPRSLIGSEKDGIEERQGFLVADECGRTSRPGVFASGDVVTGAKTVVEAVRFSKKVVEAMDSYLSGEGVTD</sequence>
<dbReference type="EMBL" id="FXBB01000015">
    <property type="protein sequence ID" value="SMG30509.1"/>
    <property type="molecule type" value="Genomic_DNA"/>
</dbReference>
<dbReference type="InterPro" id="IPR023753">
    <property type="entry name" value="FAD/NAD-binding_dom"/>
</dbReference>
<evidence type="ECO:0000313" key="6">
    <source>
        <dbReference type="Proteomes" id="UP000193355"/>
    </source>
</evidence>
<dbReference type="STRING" id="561720.SAMN06275492_11518"/>
<dbReference type="InterPro" id="IPR009051">
    <property type="entry name" value="Helical_ferredxn"/>
</dbReference>
<keyword evidence="3" id="KW-0411">Iron-sulfur</keyword>
<dbReference type="PRINTS" id="PR00469">
    <property type="entry name" value="PNDRDTASEII"/>
</dbReference>
<dbReference type="GO" id="GO:0016491">
    <property type="term" value="F:oxidoreductase activity"/>
    <property type="evidence" value="ECO:0007669"/>
    <property type="project" value="InterPro"/>
</dbReference>
<reference evidence="6" key="1">
    <citation type="submission" date="2017-04" db="EMBL/GenBank/DDBJ databases">
        <authorList>
            <person name="Varghese N."/>
            <person name="Submissions S."/>
        </authorList>
    </citation>
    <scope>NUCLEOTIDE SEQUENCE [LARGE SCALE GENOMIC DNA]</scope>
    <source>
        <strain evidence="6">USBA 82</strain>
    </source>
</reference>
<dbReference type="Pfam" id="PF14691">
    <property type="entry name" value="Fer4_20"/>
    <property type="match status" value="1"/>
</dbReference>
<dbReference type="SUPFAM" id="SSF46548">
    <property type="entry name" value="alpha-helical ferredoxin"/>
    <property type="match status" value="1"/>
</dbReference>
<evidence type="ECO:0000256" key="3">
    <source>
        <dbReference type="ARBA" id="ARBA00023014"/>
    </source>
</evidence>
<proteinExistence type="predicted"/>
<gene>
    <name evidence="5" type="ORF">SAMN06275492_11518</name>
</gene>
<evidence type="ECO:0000256" key="2">
    <source>
        <dbReference type="ARBA" id="ARBA00023004"/>
    </source>
</evidence>
<dbReference type="InterPro" id="IPR017896">
    <property type="entry name" value="4Fe4S_Fe-S-bd"/>
</dbReference>
<dbReference type="GO" id="GO:0051536">
    <property type="term" value="F:iron-sulfur cluster binding"/>
    <property type="evidence" value="ECO:0007669"/>
    <property type="project" value="UniProtKB-KW"/>
</dbReference>
<keyword evidence="2" id="KW-0408">Iron</keyword>
<dbReference type="Pfam" id="PF07992">
    <property type="entry name" value="Pyr_redox_2"/>
    <property type="match status" value="1"/>
</dbReference>
<protein>
    <submittedName>
        <fullName evidence="5">Glutamate synthase (NADPH/NADH) small chain</fullName>
    </submittedName>
</protein>
<dbReference type="SUPFAM" id="SSF51971">
    <property type="entry name" value="Nucleotide-binding domain"/>
    <property type="match status" value="1"/>
</dbReference>
<dbReference type="PANTHER" id="PTHR42783:SF3">
    <property type="entry name" value="GLUTAMATE SYNTHASE [NADPH] SMALL CHAIN-RELATED"/>
    <property type="match status" value="1"/>
</dbReference>
<dbReference type="PRINTS" id="PR00368">
    <property type="entry name" value="FADPNR"/>
</dbReference>
<dbReference type="PANTHER" id="PTHR42783">
    <property type="entry name" value="GLUTAMATE SYNTHASE [NADPH] SMALL CHAIN"/>
    <property type="match status" value="1"/>
</dbReference>
<keyword evidence="1" id="KW-0479">Metal-binding</keyword>
<organism evidence="5 6">
    <name type="scientific">Dethiosulfovibrio salsuginis</name>
    <dbReference type="NCBI Taxonomy" id="561720"/>
    <lineage>
        <taxon>Bacteria</taxon>
        <taxon>Thermotogati</taxon>
        <taxon>Synergistota</taxon>
        <taxon>Synergistia</taxon>
        <taxon>Synergistales</taxon>
        <taxon>Dethiosulfovibrionaceae</taxon>
        <taxon>Dethiosulfovibrio</taxon>
    </lineage>
</organism>
<name>A0A1X7JR89_9BACT</name>